<dbReference type="GeneID" id="64623402"/>
<proteinExistence type="predicted"/>
<gene>
    <name evidence="2" type="ORF">BJ212DRAFT_1221232</name>
</gene>
<dbReference type="RefSeq" id="XP_041194860.1">
    <property type="nucleotide sequence ID" value="XM_041329385.1"/>
</dbReference>
<dbReference type="InterPro" id="IPR010998">
    <property type="entry name" value="Integrase_recombinase_N"/>
</dbReference>
<dbReference type="AlphaFoldDB" id="A0A9P7JFC7"/>
<name>A0A9P7JFC7_9AGAM</name>
<dbReference type="Proteomes" id="UP000807769">
    <property type="component" value="Unassembled WGS sequence"/>
</dbReference>
<keyword evidence="1" id="KW-0238">DNA-binding</keyword>
<reference evidence="2" key="1">
    <citation type="journal article" date="2020" name="New Phytol.">
        <title>Comparative genomics reveals dynamic genome evolution in host specialist ectomycorrhizal fungi.</title>
        <authorList>
            <person name="Lofgren L.A."/>
            <person name="Nguyen N.H."/>
            <person name="Vilgalys R."/>
            <person name="Ruytinx J."/>
            <person name="Liao H.L."/>
            <person name="Branco S."/>
            <person name="Kuo A."/>
            <person name="LaButti K."/>
            <person name="Lipzen A."/>
            <person name="Andreopoulos W."/>
            <person name="Pangilinan J."/>
            <person name="Riley R."/>
            <person name="Hundley H."/>
            <person name="Na H."/>
            <person name="Barry K."/>
            <person name="Grigoriev I.V."/>
            <person name="Stajich J.E."/>
            <person name="Kennedy P.G."/>
        </authorList>
    </citation>
    <scope>NUCLEOTIDE SEQUENCE</scope>
    <source>
        <strain evidence="2">MN1</strain>
    </source>
</reference>
<sequence>ENYGSGLLCFHQYCDSRRIPESLCMPAPDHLLISFIASWAGKVAGSTVQNWLAGIHFWHNLHGAPW</sequence>
<organism evidence="2 3">
    <name type="scientific">Suillus subaureus</name>
    <dbReference type="NCBI Taxonomy" id="48587"/>
    <lineage>
        <taxon>Eukaryota</taxon>
        <taxon>Fungi</taxon>
        <taxon>Dikarya</taxon>
        <taxon>Basidiomycota</taxon>
        <taxon>Agaricomycotina</taxon>
        <taxon>Agaricomycetes</taxon>
        <taxon>Agaricomycetidae</taxon>
        <taxon>Boletales</taxon>
        <taxon>Suillineae</taxon>
        <taxon>Suillaceae</taxon>
        <taxon>Suillus</taxon>
    </lineage>
</organism>
<evidence type="ECO:0000256" key="1">
    <source>
        <dbReference type="ARBA" id="ARBA00023125"/>
    </source>
</evidence>
<dbReference type="GO" id="GO:0003677">
    <property type="term" value="F:DNA binding"/>
    <property type="evidence" value="ECO:0007669"/>
    <property type="project" value="UniProtKB-KW"/>
</dbReference>
<comment type="caution">
    <text evidence="2">The sequence shown here is derived from an EMBL/GenBank/DDBJ whole genome shotgun (WGS) entry which is preliminary data.</text>
</comment>
<evidence type="ECO:0000313" key="2">
    <source>
        <dbReference type="EMBL" id="KAG1819183.1"/>
    </source>
</evidence>
<feature type="non-terminal residue" evidence="2">
    <location>
        <position position="1"/>
    </location>
</feature>
<feature type="non-terminal residue" evidence="2">
    <location>
        <position position="66"/>
    </location>
</feature>
<dbReference type="Gene3D" id="1.10.150.130">
    <property type="match status" value="1"/>
</dbReference>
<evidence type="ECO:0000313" key="3">
    <source>
        <dbReference type="Proteomes" id="UP000807769"/>
    </source>
</evidence>
<dbReference type="EMBL" id="JABBWG010000010">
    <property type="protein sequence ID" value="KAG1819183.1"/>
    <property type="molecule type" value="Genomic_DNA"/>
</dbReference>
<dbReference type="SUPFAM" id="SSF47823">
    <property type="entry name" value="lambda integrase-like, N-terminal domain"/>
    <property type="match status" value="1"/>
</dbReference>
<dbReference type="OrthoDB" id="3266428at2759"/>
<accession>A0A9P7JFC7</accession>
<protein>
    <submittedName>
        <fullName evidence="2">Uncharacterized protein</fullName>
    </submittedName>
</protein>
<keyword evidence="3" id="KW-1185">Reference proteome</keyword>